<organism evidence="6 7">
    <name type="scientific">Erythroxylum novogranatense</name>
    <dbReference type="NCBI Taxonomy" id="1862640"/>
    <lineage>
        <taxon>Eukaryota</taxon>
        <taxon>Viridiplantae</taxon>
        <taxon>Streptophyta</taxon>
        <taxon>Embryophyta</taxon>
        <taxon>Tracheophyta</taxon>
        <taxon>Spermatophyta</taxon>
        <taxon>Magnoliopsida</taxon>
        <taxon>eudicotyledons</taxon>
        <taxon>Gunneridae</taxon>
        <taxon>Pentapetalae</taxon>
        <taxon>rosids</taxon>
        <taxon>fabids</taxon>
        <taxon>Malpighiales</taxon>
        <taxon>Erythroxylaceae</taxon>
        <taxon>Erythroxylum</taxon>
    </lineage>
</organism>
<dbReference type="GO" id="GO:0005737">
    <property type="term" value="C:cytoplasm"/>
    <property type="evidence" value="ECO:0007669"/>
    <property type="project" value="TreeGrafter"/>
</dbReference>
<dbReference type="PANTHER" id="PTHR15710">
    <property type="entry name" value="E3 UBIQUITIN-PROTEIN LIGASE PRAJA"/>
    <property type="match status" value="1"/>
</dbReference>
<name>A0AAV8T3P2_9ROSI</name>
<dbReference type="GO" id="GO:0016567">
    <property type="term" value="P:protein ubiquitination"/>
    <property type="evidence" value="ECO:0007669"/>
    <property type="project" value="TreeGrafter"/>
</dbReference>
<keyword evidence="3" id="KW-0479">Metal-binding</keyword>
<keyword evidence="5" id="KW-0862">Zinc</keyword>
<comment type="caution">
    <text evidence="6">The sequence shown here is derived from an EMBL/GenBank/DDBJ whole genome shotgun (WGS) entry which is preliminary data.</text>
</comment>
<dbReference type="EC" id="2.3.2.27" evidence="2"/>
<evidence type="ECO:0000256" key="3">
    <source>
        <dbReference type="ARBA" id="ARBA00022723"/>
    </source>
</evidence>
<keyword evidence="4" id="KW-0863">Zinc-finger</keyword>
<evidence type="ECO:0000256" key="1">
    <source>
        <dbReference type="ARBA" id="ARBA00000900"/>
    </source>
</evidence>
<evidence type="ECO:0000256" key="2">
    <source>
        <dbReference type="ARBA" id="ARBA00012483"/>
    </source>
</evidence>
<evidence type="ECO:0000256" key="5">
    <source>
        <dbReference type="ARBA" id="ARBA00022833"/>
    </source>
</evidence>
<dbReference type="GO" id="GO:0061630">
    <property type="term" value="F:ubiquitin protein ligase activity"/>
    <property type="evidence" value="ECO:0007669"/>
    <property type="project" value="UniProtKB-EC"/>
</dbReference>
<reference evidence="6 7" key="1">
    <citation type="submission" date="2021-09" db="EMBL/GenBank/DDBJ databases">
        <title>Genomic insights and catalytic innovation underlie evolution of tropane alkaloids biosynthesis.</title>
        <authorList>
            <person name="Wang Y.-J."/>
            <person name="Tian T."/>
            <person name="Huang J.-P."/>
            <person name="Huang S.-X."/>
        </authorList>
    </citation>
    <scope>NUCLEOTIDE SEQUENCE [LARGE SCALE GENOMIC DNA]</scope>
    <source>
        <strain evidence="6">KIB-2018</strain>
        <tissue evidence="6">Leaf</tissue>
    </source>
</reference>
<protein>
    <recommendedName>
        <fullName evidence="2">RING-type E3 ubiquitin transferase</fullName>
        <ecNumber evidence="2">2.3.2.27</ecNumber>
    </recommendedName>
</protein>
<dbReference type="InterPro" id="IPR013083">
    <property type="entry name" value="Znf_RING/FYVE/PHD"/>
</dbReference>
<dbReference type="EMBL" id="JAIWQS010000007">
    <property type="protein sequence ID" value="KAJ8760880.1"/>
    <property type="molecule type" value="Genomic_DNA"/>
</dbReference>
<dbReference type="AlphaFoldDB" id="A0AAV8T3P2"/>
<gene>
    <name evidence="6" type="ORF">K2173_021918</name>
</gene>
<evidence type="ECO:0000313" key="6">
    <source>
        <dbReference type="EMBL" id="KAJ8760880.1"/>
    </source>
</evidence>
<sequence>MKRDPLLTLSSLFERLVMRKQLPLFLHFILGFTVVNAPTLLETTIITIRENQNPNPQDPVEQAQERTTLSEIIIFFNPFSQGMVNGRPTTSKESIEAMSRVQIGETDGKDGECVVCLEEWELGVVAKEMPRKHRFHVNCIEKWLGNMDRALFAVIRCLNHEELWKKDEAERRELGREIWISSLVRRNGVSNDSSNNVSSSSQLTITRQRARKSYSLGKCFLFLLSSLYRNHYFETRIRPVGSTDSTGDRSTV</sequence>
<evidence type="ECO:0000256" key="4">
    <source>
        <dbReference type="ARBA" id="ARBA00022771"/>
    </source>
</evidence>
<dbReference type="Gene3D" id="3.30.40.10">
    <property type="entry name" value="Zinc/RING finger domain, C3HC4 (zinc finger)"/>
    <property type="match status" value="1"/>
</dbReference>
<accession>A0AAV8T3P2</accession>
<dbReference type="Proteomes" id="UP001159364">
    <property type="component" value="Linkage Group LG07"/>
</dbReference>
<dbReference type="PANTHER" id="PTHR15710:SF132">
    <property type="entry name" value="E3 UBIQUITIN-PROTEIN LIGASE MPSR1"/>
    <property type="match status" value="1"/>
</dbReference>
<dbReference type="GO" id="GO:0008270">
    <property type="term" value="F:zinc ion binding"/>
    <property type="evidence" value="ECO:0007669"/>
    <property type="project" value="UniProtKB-KW"/>
</dbReference>
<keyword evidence="7" id="KW-1185">Reference proteome</keyword>
<evidence type="ECO:0000313" key="7">
    <source>
        <dbReference type="Proteomes" id="UP001159364"/>
    </source>
</evidence>
<dbReference type="SUPFAM" id="SSF57850">
    <property type="entry name" value="RING/U-box"/>
    <property type="match status" value="1"/>
</dbReference>
<comment type="catalytic activity">
    <reaction evidence="1">
        <text>S-ubiquitinyl-[E2 ubiquitin-conjugating enzyme]-L-cysteine + [acceptor protein]-L-lysine = [E2 ubiquitin-conjugating enzyme]-L-cysteine + N(6)-ubiquitinyl-[acceptor protein]-L-lysine.</text>
        <dbReference type="EC" id="2.3.2.27"/>
    </reaction>
</comment>
<proteinExistence type="predicted"/>